<name>A0A1I7WWA0_HETBA</name>
<feature type="domain" description="CCDC93 N-terminal" evidence="1">
    <location>
        <begin position="17"/>
        <end position="121"/>
    </location>
</feature>
<dbReference type="WBParaSite" id="Hba_09454">
    <property type="protein sequence ID" value="Hba_09454"/>
    <property type="gene ID" value="Hba_09454"/>
</dbReference>
<dbReference type="Proteomes" id="UP000095283">
    <property type="component" value="Unplaced"/>
</dbReference>
<evidence type="ECO:0000313" key="2">
    <source>
        <dbReference type="Proteomes" id="UP000095283"/>
    </source>
</evidence>
<dbReference type="PANTHER" id="PTHR16441:SF0">
    <property type="entry name" value="COILED-COIL DOMAIN-CONTAINING PROTEIN 93"/>
    <property type="match status" value="1"/>
</dbReference>
<protein>
    <submittedName>
        <fullName evidence="3">Coiled-coil domain-containing protein 93</fullName>
    </submittedName>
</protein>
<evidence type="ECO:0000259" key="1">
    <source>
        <dbReference type="Pfam" id="PF21673"/>
    </source>
</evidence>
<dbReference type="Pfam" id="PF21673">
    <property type="entry name" value="CCDC93_N"/>
    <property type="match status" value="1"/>
</dbReference>
<dbReference type="GO" id="GO:0006893">
    <property type="term" value="P:Golgi to plasma membrane transport"/>
    <property type="evidence" value="ECO:0007669"/>
    <property type="project" value="TreeGrafter"/>
</dbReference>
<dbReference type="PANTHER" id="PTHR16441">
    <property type="entry name" value="FIDIPIDINE"/>
    <property type="match status" value="1"/>
</dbReference>
<proteinExistence type="predicted"/>
<evidence type="ECO:0000313" key="3">
    <source>
        <dbReference type="WBParaSite" id="Hba_09454"/>
    </source>
</evidence>
<dbReference type="InterPro" id="IPR039116">
    <property type="entry name" value="CCDC93"/>
</dbReference>
<keyword evidence="2" id="KW-1185">Reference proteome</keyword>
<reference evidence="3" key="1">
    <citation type="submission" date="2016-11" db="UniProtKB">
        <authorList>
            <consortium name="WormBaseParasite"/>
        </authorList>
    </citation>
    <scope>IDENTIFICATION</scope>
</reference>
<sequence length="310" mass="35893">MSLASDGQFDIRQDEHQLERHKDCIDLLVAAGYFRARIKGLTAFDQIVGGIVWCISVCNYSIDVDLLYSENSTIGQKIALTEKIVDVLKQLNCPHNIEPHQIQGLDFIHIFPVVQWLVKLAIEAKKEHGDDLESYVDFLYTINSDQSLSYPTVGDELSQLDKDLQQAMFEEQMLNDQLSHEVFHQTQLMNELRELEIKMEKYDKLLASNSDSELCEFRDLLDEFDQISTREKEFKSTCRAKLAEMETELKTLSAFGEEKISTKGNALEKNKDSLNEEFMQMKSKERIFQSMECEHNENLQNILKKEGIYE</sequence>
<dbReference type="InterPro" id="IPR048747">
    <property type="entry name" value="CCDC93_N"/>
</dbReference>
<accession>A0A1I7WWA0</accession>
<dbReference type="AlphaFoldDB" id="A0A1I7WWA0"/>
<organism evidence="2 3">
    <name type="scientific">Heterorhabditis bacteriophora</name>
    <name type="common">Entomopathogenic nematode worm</name>
    <dbReference type="NCBI Taxonomy" id="37862"/>
    <lineage>
        <taxon>Eukaryota</taxon>
        <taxon>Metazoa</taxon>
        <taxon>Ecdysozoa</taxon>
        <taxon>Nematoda</taxon>
        <taxon>Chromadorea</taxon>
        <taxon>Rhabditida</taxon>
        <taxon>Rhabditina</taxon>
        <taxon>Rhabditomorpha</taxon>
        <taxon>Strongyloidea</taxon>
        <taxon>Heterorhabditidae</taxon>
        <taxon>Heterorhabditis</taxon>
    </lineage>
</organism>